<dbReference type="GO" id="GO:0030089">
    <property type="term" value="C:phycobilisome"/>
    <property type="evidence" value="ECO:0007669"/>
    <property type="project" value="UniProtKB-KW"/>
</dbReference>
<reference evidence="3 4" key="2">
    <citation type="submission" date="2018-03" db="EMBL/GenBank/DDBJ databases">
        <authorList>
            <person name="Keele B.F."/>
        </authorList>
    </citation>
    <scope>NUCLEOTIDE SEQUENCE [LARGE SCALE GENOMIC DNA]</scope>
    <source>
        <strain evidence="3 4">CCALA 016</strain>
    </source>
</reference>
<evidence type="ECO:0000313" key="3">
    <source>
        <dbReference type="EMBL" id="PSF36010.1"/>
    </source>
</evidence>
<reference evidence="3 4" key="1">
    <citation type="submission" date="2018-03" db="EMBL/GenBank/DDBJ databases">
        <title>The ancient ancestry and fast evolution of plastids.</title>
        <authorList>
            <person name="Moore K.R."/>
            <person name="Magnabosco C."/>
            <person name="Momper L."/>
            <person name="Gold D.A."/>
            <person name="Bosak T."/>
            <person name="Fournier G.P."/>
        </authorList>
    </citation>
    <scope>NUCLEOTIDE SEQUENCE [LARGE SCALE GENOMIC DNA]</scope>
    <source>
        <strain evidence="3 4">CCALA 016</strain>
    </source>
</reference>
<dbReference type="InterPro" id="IPR011989">
    <property type="entry name" value="ARM-like"/>
</dbReference>
<dbReference type="AlphaFoldDB" id="A0A2T1LW56"/>
<sequence>MDSFLTPEQEAASPNTSYKRLEELAYESDDLALLVAQNLQTPANLIEKLACLYSKELYVERRFIPNPKFNLDILRVITNHPNTSFRRLLLLGSDFPQEMLDNPVFNLSLLENSALINIIPYHTLQSLWTLEIVPSFVKQAILNHKENCQIINIAKQPNLPLFILEVLIQHKCLQVRCEVAKNPDTPISILEILAQDADVTVRSEVAKNRYTPSNLLEILAHDINGGVRWNVAEHPNTPVRILKIFAYDAAENVRRAVANRFNTPVSVLEILAYDANEYVRYDVAHHLHTPVRILEILAQDDSEMVRRVVAERFDSPFYGSIPF</sequence>
<dbReference type="EMBL" id="PXOH01000016">
    <property type="protein sequence ID" value="PSF36010.1"/>
    <property type="molecule type" value="Genomic_DNA"/>
</dbReference>
<accession>A0A2T1LW56</accession>
<comment type="caution">
    <text evidence="3">The sequence shown here is derived from an EMBL/GenBank/DDBJ whole genome shotgun (WGS) entry which is preliminary data.</text>
</comment>
<dbReference type="RefSeq" id="WP_106457657.1">
    <property type="nucleotide sequence ID" value="NZ_PXOH01000016.1"/>
</dbReference>
<dbReference type="OrthoDB" id="456495at2"/>
<evidence type="ECO:0000256" key="1">
    <source>
        <dbReference type="ARBA" id="ARBA00022549"/>
    </source>
</evidence>
<keyword evidence="1" id="KW-0042">Antenna complex</keyword>
<dbReference type="Proteomes" id="UP000239001">
    <property type="component" value="Unassembled WGS sequence"/>
</dbReference>
<protein>
    <recommendedName>
        <fullName evidence="5">Leucine rich repeat variant</fullName>
    </recommendedName>
</protein>
<dbReference type="Gene3D" id="1.25.10.10">
    <property type="entry name" value="Leucine-rich Repeat Variant"/>
    <property type="match status" value="1"/>
</dbReference>
<proteinExistence type="predicted"/>
<keyword evidence="4" id="KW-1185">Reference proteome</keyword>
<organism evidence="3 4">
    <name type="scientific">Aphanothece hegewaldii CCALA 016</name>
    <dbReference type="NCBI Taxonomy" id="2107694"/>
    <lineage>
        <taxon>Bacteria</taxon>
        <taxon>Bacillati</taxon>
        <taxon>Cyanobacteriota</taxon>
        <taxon>Cyanophyceae</taxon>
        <taxon>Oscillatoriophycideae</taxon>
        <taxon>Chroococcales</taxon>
        <taxon>Aphanothecaceae</taxon>
        <taxon>Aphanothece</taxon>
    </lineage>
</organism>
<dbReference type="InterPro" id="IPR016024">
    <property type="entry name" value="ARM-type_fold"/>
</dbReference>
<name>A0A2T1LW56_9CHRO</name>
<gene>
    <name evidence="3" type="ORF">C7H19_14795</name>
</gene>
<evidence type="ECO:0008006" key="5">
    <source>
        <dbReference type="Google" id="ProtNLM"/>
    </source>
</evidence>
<evidence type="ECO:0000313" key="4">
    <source>
        <dbReference type="Proteomes" id="UP000239001"/>
    </source>
</evidence>
<dbReference type="SUPFAM" id="SSF48371">
    <property type="entry name" value="ARM repeat"/>
    <property type="match status" value="1"/>
</dbReference>
<keyword evidence="2" id="KW-0605">Phycobilisome</keyword>
<evidence type="ECO:0000256" key="2">
    <source>
        <dbReference type="ARBA" id="ARBA00022738"/>
    </source>
</evidence>